<dbReference type="InterPro" id="IPR000944">
    <property type="entry name" value="Tscrpt_reg_Rrf2"/>
</dbReference>
<protein>
    <submittedName>
        <fullName evidence="1">Rrf2 family transcriptional regulator</fullName>
    </submittedName>
</protein>
<evidence type="ECO:0000313" key="2">
    <source>
        <dbReference type="Proteomes" id="UP001203880"/>
    </source>
</evidence>
<dbReference type="PROSITE" id="PS51197">
    <property type="entry name" value="HTH_RRF2_2"/>
    <property type="match status" value="1"/>
</dbReference>
<accession>A0ABT0PYG4</accession>
<gene>
    <name evidence="1" type="ORF">M3P21_01610</name>
</gene>
<dbReference type="SUPFAM" id="SSF46785">
    <property type="entry name" value="Winged helix' DNA-binding domain"/>
    <property type="match status" value="1"/>
</dbReference>
<dbReference type="InterPro" id="IPR036390">
    <property type="entry name" value="WH_DNA-bd_sf"/>
</dbReference>
<dbReference type="EMBL" id="JAMFMB010000001">
    <property type="protein sequence ID" value="MCL6282212.1"/>
    <property type="molecule type" value="Genomic_DNA"/>
</dbReference>
<comment type="caution">
    <text evidence="1">The sequence shown here is derived from an EMBL/GenBank/DDBJ whole genome shotgun (WGS) entry which is preliminary data.</text>
</comment>
<dbReference type="Pfam" id="PF02082">
    <property type="entry name" value="Rrf2"/>
    <property type="match status" value="1"/>
</dbReference>
<dbReference type="Gene3D" id="1.10.10.10">
    <property type="entry name" value="Winged helix-like DNA-binding domain superfamily/Winged helix DNA-binding domain"/>
    <property type="match status" value="1"/>
</dbReference>
<dbReference type="RefSeq" id="WP_249706243.1">
    <property type="nucleotide sequence ID" value="NZ_JAMFMB010000001.1"/>
</dbReference>
<proteinExistence type="predicted"/>
<name>A0ABT0PYG4_9RHOB</name>
<dbReference type="Proteomes" id="UP001203880">
    <property type="component" value="Unassembled WGS sequence"/>
</dbReference>
<reference evidence="1" key="1">
    <citation type="submission" date="2022-05" db="EMBL/GenBank/DDBJ databases">
        <authorList>
            <person name="Park J.-S."/>
        </authorList>
    </citation>
    <scope>NUCLEOTIDE SEQUENCE</scope>
    <source>
        <strain evidence="1">2012CJ41-6</strain>
    </source>
</reference>
<dbReference type="InterPro" id="IPR036388">
    <property type="entry name" value="WH-like_DNA-bd_sf"/>
</dbReference>
<dbReference type="InterPro" id="IPR030489">
    <property type="entry name" value="TR_Rrf2-type_CS"/>
</dbReference>
<dbReference type="PANTHER" id="PTHR33221">
    <property type="entry name" value="WINGED HELIX-TURN-HELIX TRANSCRIPTIONAL REGULATOR, RRF2 FAMILY"/>
    <property type="match status" value="1"/>
</dbReference>
<sequence length="163" mass="17364">MKLGDGVEAAIHCTTMLAGLQGGAVMPASALAEYHGVSASYLVKHLKQLVAAGVFVSIPGPAGGYRLGRAPQDITLLDIVLAVEGDAPAFRCREIRQRGPDAPDAFAFPNPCGIKLAMLRAEEAYRAALAETRISSLIRDYSETGDPRDIARGCRFVEANRRP</sequence>
<dbReference type="NCBIfam" id="TIGR00738">
    <property type="entry name" value="rrf2_super"/>
    <property type="match status" value="1"/>
</dbReference>
<dbReference type="PANTHER" id="PTHR33221:SF13">
    <property type="entry name" value="TRANSCRIPTIONAL REGULATOR-RELATED"/>
    <property type="match status" value="1"/>
</dbReference>
<dbReference type="PROSITE" id="PS01332">
    <property type="entry name" value="HTH_RRF2_1"/>
    <property type="match status" value="1"/>
</dbReference>
<evidence type="ECO:0000313" key="1">
    <source>
        <dbReference type="EMBL" id="MCL6282212.1"/>
    </source>
</evidence>
<keyword evidence="2" id="KW-1185">Reference proteome</keyword>
<organism evidence="1 2">
    <name type="scientific">Ruegeria spongiae</name>
    <dbReference type="NCBI Taxonomy" id="2942209"/>
    <lineage>
        <taxon>Bacteria</taxon>
        <taxon>Pseudomonadati</taxon>
        <taxon>Pseudomonadota</taxon>
        <taxon>Alphaproteobacteria</taxon>
        <taxon>Rhodobacterales</taxon>
        <taxon>Roseobacteraceae</taxon>
        <taxon>Ruegeria</taxon>
    </lineage>
</organism>